<evidence type="ECO:0000313" key="1">
    <source>
        <dbReference type="EMBL" id="CAD0003811.1"/>
    </source>
</evidence>
<evidence type="ECO:0008006" key="3">
    <source>
        <dbReference type="Google" id="ProtNLM"/>
    </source>
</evidence>
<proteinExistence type="predicted"/>
<organism evidence="1 2">
    <name type="scientific">Flavobacterium salmonis</name>
    <dbReference type="NCBI Taxonomy" id="2654844"/>
    <lineage>
        <taxon>Bacteria</taxon>
        <taxon>Pseudomonadati</taxon>
        <taxon>Bacteroidota</taxon>
        <taxon>Flavobacteriia</taxon>
        <taxon>Flavobacteriales</taxon>
        <taxon>Flavobacteriaceae</taxon>
        <taxon>Flavobacterium</taxon>
    </lineage>
</organism>
<accession>A0A6V6YWE3</accession>
<dbReference type="RefSeq" id="WP_180908705.1">
    <property type="nucleotide sequence ID" value="NZ_CAIJDP010000066.1"/>
</dbReference>
<protein>
    <recommendedName>
        <fullName evidence="3">Lipoprotein</fullName>
    </recommendedName>
</protein>
<sequence length="233" mass="27640">MRKLIFITLCILIQSCNSQTTKKEEEKKPLISKPPMETKKNNSKKLLDLTNLKFKTRIDEILSRIGLTLNDNALNEYNISGDYDEFKFTPRQINLFGNNIDFEKNETSFFYNKKDKLVWCYEINILDNDDALKIIKIFENKYGAKPAFSKISLSTKEHPLFLDENGEFKKDKMEQRILVWEDLKEKATFFLIYKVNYDTKPVEGSLQIIAIDKDNKKYKDWVSYRSLDMYYKN</sequence>
<keyword evidence="2" id="KW-1185">Reference proteome</keyword>
<comment type="caution">
    <text evidence="1">The sequence shown here is derived from an EMBL/GenBank/DDBJ whole genome shotgun (WGS) entry which is preliminary data.</text>
</comment>
<gene>
    <name evidence="1" type="ORF">FLAT13_01876</name>
</gene>
<name>A0A6V6YWE3_9FLAO</name>
<dbReference type="AlphaFoldDB" id="A0A6V6YWE3"/>
<evidence type="ECO:0000313" key="2">
    <source>
        <dbReference type="Proteomes" id="UP000530060"/>
    </source>
</evidence>
<dbReference type="PROSITE" id="PS51257">
    <property type="entry name" value="PROKAR_LIPOPROTEIN"/>
    <property type="match status" value="1"/>
</dbReference>
<reference evidence="1 2" key="1">
    <citation type="submission" date="2020-06" db="EMBL/GenBank/DDBJ databases">
        <authorList>
            <person name="Criscuolo A."/>
        </authorList>
    </citation>
    <scope>NUCLEOTIDE SEQUENCE [LARGE SCALE GENOMIC DNA]</scope>
    <source>
        <strain evidence="2">CIP 111411</strain>
    </source>
</reference>
<dbReference type="Proteomes" id="UP000530060">
    <property type="component" value="Unassembled WGS sequence"/>
</dbReference>
<dbReference type="EMBL" id="CAIJDP010000066">
    <property type="protein sequence ID" value="CAD0003811.1"/>
    <property type="molecule type" value="Genomic_DNA"/>
</dbReference>